<dbReference type="InterPro" id="IPR001155">
    <property type="entry name" value="OxRdtase_FMN_N"/>
</dbReference>
<dbReference type="RefSeq" id="WP_342756416.1">
    <property type="nucleotide sequence ID" value="NZ_CP146256.1"/>
</dbReference>
<keyword evidence="2" id="KW-0285">Flavoprotein</keyword>
<evidence type="ECO:0000313" key="7">
    <source>
        <dbReference type="EMBL" id="XAH72802.1"/>
    </source>
</evidence>
<dbReference type="PANTHER" id="PTHR43303">
    <property type="entry name" value="NADPH DEHYDROGENASE C23G7.10C-RELATED"/>
    <property type="match status" value="1"/>
</dbReference>
<evidence type="ECO:0000259" key="6">
    <source>
        <dbReference type="Pfam" id="PF00724"/>
    </source>
</evidence>
<protein>
    <recommendedName>
        <fullName evidence="6">NADH:flavin oxidoreductase/NADH oxidase N-terminal domain-containing protein</fullName>
    </recommendedName>
</protein>
<evidence type="ECO:0000256" key="1">
    <source>
        <dbReference type="ARBA" id="ARBA00001917"/>
    </source>
</evidence>
<evidence type="ECO:0000313" key="8">
    <source>
        <dbReference type="Proteomes" id="UP001451571"/>
    </source>
</evidence>
<dbReference type="PANTHER" id="PTHR43303:SF4">
    <property type="entry name" value="NADPH DEHYDROGENASE C23G7.10C-RELATED"/>
    <property type="match status" value="1"/>
</dbReference>
<gene>
    <name evidence="7" type="ORF">V6984_14970</name>
</gene>
<dbReference type="SUPFAM" id="SSF51395">
    <property type="entry name" value="FMN-linked oxidoreductases"/>
    <property type="match status" value="1"/>
</dbReference>
<dbReference type="Pfam" id="PF00724">
    <property type="entry name" value="Oxidored_FMN"/>
    <property type="match status" value="2"/>
</dbReference>
<dbReference type="InterPro" id="IPR013785">
    <property type="entry name" value="Aldolase_TIM"/>
</dbReference>
<accession>A0ABZ3ESZ7</accession>
<name>A0ABZ3ESZ7_9FIRM</name>
<keyword evidence="4" id="KW-0521">NADP</keyword>
<evidence type="ECO:0000256" key="5">
    <source>
        <dbReference type="ARBA" id="ARBA00023002"/>
    </source>
</evidence>
<dbReference type="InterPro" id="IPR044152">
    <property type="entry name" value="YqjM-like"/>
</dbReference>
<reference evidence="7 8" key="1">
    <citation type="submission" date="2024-02" db="EMBL/GenBank/DDBJ databases">
        <title>Bacterial strain from lacustrine sediment.</title>
        <authorList>
            <person name="Petit C."/>
            <person name="Fadhlaoui K."/>
        </authorList>
    </citation>
    <scope>NUCLEOTIDE SEQUENCE [LARGE SCALE GENOMIC DNA]</scope>
    <source>
        <strain evidence="7 8">IPX-CK</strain>
    </source>
</reference>
<comment type="cofactor">
    <cofactor evidence="1">
        <name>FMN</name>
        <dbReference type="ChEBI" id="CHEBI:58210"/>
    </cofactor>
</comment>
<keyword evidence="8" id="KW-1185">Reference proteome</keyword>
<keyword evidence="3" id="KW-0288">FMN</keyword>
<sequence length="367" mass="41493">MVKSAAIRKLYEPYEIKSIQFKNRITMAPMVPFGVPGGEENSLGEDVLDYYRERIKGDLGLVVTHCFSVLEQDVGLRAFGLNNEKQKADLKKLVDMCHGNGTKIIVQIGYPSKGHHRHEKINSWTAEQLHHIEDLFVESARAVKEQGADGIELHGANMFFLNLFSSPISNTRTDEYGGNLEGRLHLAGNIIRRIKEFSDDDFIIGYRLGFNKNVRTDIDTAAALEKTGVELLHVSYGIREADRYLAPDYPPVITYPGSSRAKIEGPESFDFNDVVFTGTSVHTFVNIPVILVDEIWNLSRGEELLNKNAGEFIAYGRPFLGDPDFLEQSKENPQYEGCLRCKACAWFHDYSKCPKVIRRKKENIGKF</sequence>
<organism evidence="7 8">
    <name type="scientific">Kineothrix sedimenti</name>
    <dbReference type="NCBI Taxonomy" id="3123317"/>
    <lineage>
        <taxon>Bacteria</taxon>
        <taxon>Bacillati</taxon>
        <taxon>Bacillota</taxon>
        <taxon>Clostridia</taxon>
        <taxon>Lachnospirales</taxon>
        <taxon>Lachnospiraceae</taxon>
        <taxon>Kineothrix</taxon>
    </lineage>
</organism>
<keyword evidence="5" id="KW-0560">Oxidoreductase</keyword>
<evidence type="ECO:0000256" key="3">
    <source>
        <dbReference type="ARBA" id="ARBA00022643"/>
    </source>
</evidence>
<dbReference type="Gene3D" id="3.20.20.70">
    <property type="entry name" value="Aldolase class I"/>
    <property type="match status" value="1"/>
</dbReference>
<feature type="domain" description="NADH:flavin oxidoreductase/NADH oxidase N-terminal" evidence="6">
    <location>
        <begin position="125"/>
        <end position="332"/>
    </location>
</feature>
<dbReference type="Proteomes" id="UP001451571">
    <property type="component" value="Chromosome"/>
</dbReference>
<dbReference type="EMBL" id="CP146256">
    <property type="protein sequence ID" value="XAH72802.1"/>
    <property type="molecule type" value="Genomic_DNA"/>
</dbReference>
<evidence type="ECO:0000256" key="2">
    <source>
        <dbReference type="ARBA" id="ARBA00022630"/>
    </source>
</evidence>
<proteinExistence type="predicted"/>
<feature type="domain" description="NADH:flavin oxidoreductase/NADH oxidase N-terminal" evidence="6">
    <location>
        <begin position="9"/>
        <end position="110"/>
    </location>
</feature>
<evidence type="ECO:0000256" key="4">
    <source>
        <dbReference type="ARBA" id="ARBA00022857"/>
    </source>
</evidence>